<evidence type="ECO:0000313" key="4">
    <source>
        <dbReference type="EMBL" id="WIA19415.1"/>
    </source>
</evidence>
<organism evidence="4 5">
    <name type="scientific">Tetradesmus obliquus</name>
    <name type="common">Green alga</name>
    <name type="synonym">Acutodesmus obliquus</name>
    <dbReference type="NCBI Taxonomy" id="3088"/>
    <lineage>
        <taxon>Eukaryota</taxon>
        <taxon>Viridiplantae</taxon>
        <taxon>Chlorophyta</taxon>
        <taxon>core chlorophytes</taxon>
        <taxon>Chlorophyceae</taxon>
        <taxon>CS clade</taxon>
        <taxon>Sphaeropleales</taxon>
        <taxon>Scenedesmaceae</taxon>
        <taxon>Tetradesmus</taxon>
    </lineage>
</organism>
<dbReference type="InterPro" id="IPR015915">
    <property type="entry name" value="Kelch-typ_b-propeller"/>
</dbReference>
<dbReference type="PANTHER" id="PTHR24412:SF489">
    <property type="entry name" value="RING FINGER DOMAIN AND KELCH REPEAT-CONTAINING PROTEIN DDB_G0271372"/>
    <property type="match status" value="1"/>
</dbReference>
<evidence type="ECO:0008006" key="6">
    <source>
        <dbReference type="Google" id="ProtNLM"/>
    </source>
</evidence>
<dbReference type="Gene3D" id="2.120.10.80">
    <property type="entry name" value="Kelch-type beta propeller"/>
    <property type="match status" value="1"/>
</dbReference>
<accession>A0ABY8UE13</accession>
<dbReference type="PANTHER" id="PTHR24412">
    <property type="entry name" value="KELCH PROTEIN"/>
    <property type="match status" value="1"/>
</dbReference>
<evidence type="ECO:0000256" key="2">
    <source>
        <dbReference type="ARBA" id="ARBA00022737"/>
    </source>
</evidence>
<name>A0ABY8UE13_TETOB</name>
<dbReference type="Proteomes" id="UP001244341">
    <property type="component" value="Chromosome 10b"/>
</dbReference>
<keyword evidence="5" id="KW-1185">Reference proteome</keyword>
<dbReference type="SUPFAM" id="SSF117281">
    <property type="entry name" value="Kelch motif"/>
    <property type="match status" value="1"/>
</dbReference>
<gene>
    <name evidence="4" type="ORF">OEZ85_004035</name>
</gene>
<evidence type="ECO:0000256" key="1">
    <source>
        <dbReference type="ARBA" id="ARBA00022441"/>
    </source>
</evidence>
<dbReference type="EMBL" id="CP126217">
    <property type="protein sequence ID" value="WIA19415.1"/>
    <property type="molecule type" value="Genomic_DNA"/>
</dbReference>
<reference evidence="4 5" key="1">
    <citation type="submission" date="2023-05" db="EMBL/GenBank/DDBJ databases">
        <title>A 100% complete, gapless, phased diploid assembly of the Scenedesmus obliquus UTEX 3031 genome.</title>
        <authorList>
            <person name="Biondi T.C."/>
            <person name="Hanschen E.R."/>
            <person name="Kwon T."/>
            <person name="Eng W."/>
            <person name="Kruse C.P.S."/>
            <person name="Koehler S.I."/>
            <person name="Kunde Y."/>
            <person name="Gleasner C.D."/>
            <person name="You Mak K.T."/>
            <person name="Polle J."/>
            <person name="Hovde B.T."/>
            <person name="Starkenburg S.R."/>
        </authorList>
    </citation>
    <scope>NUCLEOTIDE SEQUENCE [LARGE SCALE GENOMIC DNA]</scope>
    <source>
        <strain evidence="4 5">DOE0152z</strain>
    </source>
</reference>
<feature type="region of interest" description="Disordered" evidence="3">
    <location>
        <begin position="407"/>
        <end position="439"/>
    </location>
</feature>
<keyword evidence="1" id="KW-0880">Kelch repeat</keyword>
<proteinExistence type="predicted"/>
<evidence type="ECO:0000313" key="5">
    <source>
        <dbReference type="Proteomes" id="UP001244341"/>
    </source>
</evidence>
<sequence>MADDFTATVSKRILLAQADSHLAQLVEYALQRNPSSPEVRLDTSAAVAAEVVAALRQGPAYALPAGDRRLLAAVKHQLDYLGLQLQPAAGEQHYLVVPTYDLATNLQDLQRPEKYGLLMYSSAARGWANRAGRDDPRPNFLKQQAYHEELPADLTCLAGVIRAEYTSIGEDVIYFVNGGVHAIGEAAGLTATGKVLDCRPPPAEFALICDAAMTAAKSHLYMLGGENLTGQWATTPLRKYDPSIDTWFETDPPSSVERLTNSALVSNRHEGMLLSIGGYSTSAADDQNEADRNRPMSDRIAMLDIASGRWTNNPSGCRWPGAALTGPRYPRGGLPRPSLSAAAYDEYSVMVVAGVKGQQARVDVLDLRAWRWREGIAQLQRPGKDSRGVSVVAYEGKVVAVGGQAAGTVGDDNEEADEAQQQQQQQQGEEDEQESAFTQTGVREVWSYDPAANAWSSDGIARMPFGISRASPVVARVSV</sequence>
<protein>
    <recommendedName>
        <fullName evidence="6">BACK domain-containing protein</fullName>
    </recommendedName>
</protein>
<keyword evidence="2" id="KW-0677">Repeat</keyword>
<evidence type="ECO:0000256" key="3">
    <source>
        <dbReference type="SAM" id="MobiDB-lite"/>
    </source>
</evidence>